<evidence type="ECO:0000313" key="1">
    <source>
        <dbReference type="EMBL" id="POV95120.1"/>
    </source>
</evidence>
<dbReference type="EMBL" id="PKSM01000436">
    <property type="protein sequence ID" value="POV95120.1"/>
    <property type="molecule type" value="Genomic_DNA"/>
</dbReference>
<dbReference type="VEuPathDB" id="FungiDB:PSHT_15840"/>
<organism evidence="1 2">
    <name type="scientific">Puccinia striiformis</name>
    <dbReference type="NCBI Taxonomy" id="27350"/>
    <lineage>
        <taxon>Eukaryota</taxon>
        <taxon>Fungi</taxon>
        <taxon>Dikarya</taxon>
        <taxon>Basidiomycota</taxon>
        <taxon>Pucciniomycotina</taxon>
        <taxon>Pucciniomycetes</taxon>
        <taxon>Pucciniales</taxon>
        <taxon>Pucciniaceae</taxon>
        <taxon>Puccinia</taxon>
    </lineage>
</organism>
<dbReference type="OrthoDB" id="2501685at2759"/>
<dbReference type="Proteomes" id="UP000238274">
    <property type="component" value="Unassembled WGS sequence"/>
</dbReference>
<reference evidence="1 2" key="1">
    <citation type="submission" date="2017-12" db="EMBL/GenBank/DDBJ databases">
        <title>Gene loss provides genomic basis for host adaptation in cereal stripe rust fungi.</title>
        <authorList>
            <person name="Xia C."/>
        </authorList>
    </citation>
    <scope>NUCLEOTIDE SEQUENCE [LARGE SCALE GENOMIC DNA]</scope>
    <source>
        <strain evidence="1 2">93TX-2</strain>
    </source>
</reference>
<dbReference type="AlphaFoldDB" id="A0A2S4UCY4"/>
<keyword evidence="2" id="KW-1185">Reference proteome</keyword>
<name>A0A2S4UCY4_9BASI</name>
<evidence type="ECO:0000313" key="2">
    <source>
        <dbReference type="Proteomes" id="UP000238274"/>
    </source>
</evidence>
<accession>A0A2S4UCY4</accession>
<reference evidence="2" key="2">
    <citation type="journal article" date="2018" name="BMC Genomics">
        <title>Genomic insights into host adaptation between the wheat stripe rust pathogen (Puccinia striiformis f. sp. tritici) and the barley stripe rust pathogen (Puccinia striiformis f. sp. hordei).</title>
        <authorList>
            <person name="Xia C."/>
            <person name="Wang M."/>
            <person name="Yin C."/>
            <person name="Cornejo O.E."/>
            <person name="Hulbert S.H."/>
            <person name="Chen X."/>
        </authorList>
    </citation>
    <scope>NUCLEOTIDE SEQUENCE [LARGE SCALE GENOMIC DNA]</scope>
    <source>
        <strain evidence="2">93TX-2</strain>
    </source>
</reference>
<protein>
    <submittedName>
        <fullName evidence="1">Uncharacterized protein</fullName>
    </submittedName>
</protein>
<sequence>MANNHPPSQPAGLKTHGGTEAINSVKLHACRLQVYLSHGDIAAIADTLFFFRLLTRLDRTSVHALFSLSIQPNEHTGTLRYNPKNSKIGRIGTTARLSLFRHWKTNDDQL</sequence>
<comment type="caution">
    <text evidence="1">The sequence shown here is derived from an EMBL/GenBank/DDBJ whole genome shotgun (WGS) entry which is preliminary data.</text>
</comment>
<gene>
    <name evidence="1" type="ORF">PSHT_15840</name>
</gene>
<reference evidence="2" key="3">
    <citation type="journal article" date="2018" name="Mol. Plant Microbe Interact.">
        <title>Genome sequence resources for the wheat stripe rust pathogen (Puccinia striiformis f. sp. tritici) and the barley stripe rust pathogen (Puccinia striiformis f. sp. hordei).</title>
        <authorList>
            <person name="Xia C."/>
            <person name="Wang M."/>
            <person name="Yin C."/>
            <person name="Cornejo O.E."/>
            <person name="Hulbert S.H."/>
            <person name="Chen X."/>
        </authorList>
    </citation>
    <scope>NUCLEOTIDE SEQUENCE [LARGE SCALE GENOMIC DNA]</scope>
    <source>
        <strain evidence="2">93TX-2</strain>
    </source>
</reference>
<proteinExistence type="predicted"/>